<name>A0A6C0ACU4_9ZZZZ</name>
<dbReference type="EMBL" id="MN740545">
    <property type="protein sequence ID" value="QHS77330.1"/>
    <property type="molecule type" value="Genomic_DNA"/>
</dbReference>
<feature type="transmembrane region" description="Helical" evidence="1">
    <location>
        <begin position="101"/>
        <end position="118"/>
    </location>
</feature>
<reference evidence="2" key="1">
    <citation type="journal article" date="2020" name="Nature">
        <title>Giant virus diversity and host interactions through global metagenomics.</title>
        <authorList>
            <person name="Schulz F."/>
            <person name="Roux S."/>
            <person name="Paez-Espino D."/>
            <person name="Jungbluth S."/>
            <person name="Walsh D.A."/>
            <person name="Denef V.J."/>
            <person name="McMahon K.D."/>
            <person name="Konstantinidis K.T."/>
            <person name="Eloe-Fadrosh E.A."/>
            <person name="Kyrpides N.C."/>
            <person name="Woyke T."/>
        </authorList>
    </citation>
    <scope>NUCLEOTIDE SEQUENCE</scope>
    <source>
        <strain evidence="2">GVMAG-S-1004661-13</strain>
    </source>
</reference>
<evidence type="ECO:0000313" key="2">
    <source>
        <dbReference type="EMBL" id="QHS77330.1"/>
    </source>
</evidence>
<accession>A0A6C0ACU4</accession>
<organism evidence="2">
    <name type="scientific">viral metagenome</name>
    <dbReference type="NCBI Taxonomy" id="1070528"/>
    <lineage>
        <taxon>unclassified sequences</taxon>
        <taxon>metagenomes</taxon>
        <taxon>organismal metagenomes</taxon>
    </lineage>
</organism>
<dbReference type="AlphaFoldDB" id="A0A6C0ACU4"/>
<keyword evidence="1" id="KW-0472">Membrane</keyword>
<keyword evidence="1" id="KW-0812">Transmembrane</keyword>
<protein>
    <submittedName>
        <fullName evidence="2">Uncharacterized protein</fullName>
    </submittedName>
</protein>
<proteinExistence type="predicted"/>
<sequence length="125" mass="14765">MEYVMNNLIKYHEYLEATGEEPDFNPYKQPIVYTLEDGRSIEIPENVKIEAIKVWQKKNLNIDNDEFEDIDESPYDETRSKKHKSNEQKVIVIKEKQSNTILYIVLLVVALIVGYFIYSNKINFS</sequence>
<keyword evidence="1" id="KW-1133">Transmembrane helix</keyword>
<evidence type="ECO:0000256" key="1">
    <source>
        <dbReference type="SAM" id="Phobius"/>
    </source>
</evidence>